<dbReference type="FunFam" id="2.30.29.30:FF:000377">
    <property type="entry name" value="Shc transforming protein"/>
    <property type="match status" value="1"/>
</dbReference>
<sequence length="454" mass="50983">MPRNGESASGATSFNSKSSAGWLHPDSIILNEGVTFDVRYIGCLEIRTSMKTLDFATRSQVAKECINRICEAASLKSSTKKRRVDKRVQQCISDCPDMTNAGTNVTLTVSSKFLSLISVDTGDIIAKHDMPRISFASGGDTDTLDFVAYVAKDLEEWRGCYVLECGGGLAQDLIATIGQAFELRYNEFFNKPETQNKFREIASKSEKDYYNDLPGKMPPDLLTENENNQHQHHHHHHHQQQQQQSSSSSSSHHRGSGSGNIKRDRISSNLIDLNSPPADHHDYLNDKHCNSNINNSSNIKTSSGSVVKDVFDLQSFTHSLTAEVQKSQLLTESWYHGNISRQESENLLKSDGDFLVRESQGTPGQYVLTGMQASSSKHLLLIDPQGIVRTKDRVFESISHLINYHWTNSLPIISAESALLLRYPILRTTDLLSLAKQQQQQQQQQQQHHHHHHH</sequence>
<dbReference type="Pfam" id="PF00017">
    <property type="entry name" value="SH2"/>
    <property type="match status" value="1"/>
</dbReference>
<dbReference type="SMART" id="SM00462">
    <property type="entry name" value="PTB"/>
    <property type="match status" value="1"/>
</dbReference>
<dbReference type="PANTHER" id="PTHR10337">
    <property type="entry name" value="SHC TRANSFORMING PROTEIN"/>
    <property type="match status" value="1"/>
</dbReference>
<dbReference type="CDD" id="cd09925">
    <property type="entry name" value="SH2_SHC"/>
    <property type="match status" value="1"/>
</dbReference>
<dbReference type="SMART" id="SM00252">
    <property type="entry name" value="SH2"/>
    <property type="match status" value="1"/>
</dbReference>
<dbReference type="InterPro" id="IPR006019">
    <property type="entry name" value="PID_Shc-like"/>
</dbReference>
<evidence type="ECO:0000256" key="2">
    <source>
        <dbReference type="PROSITE-ProRule" id="PRU00191"/>
    </source>
</evidence>
<feature type="compositionally biased region" description="Low complexity" evidence="3">
    <location>
        <begin position="240"/>
        <end position="250"/>
    </location>
</feature>
<dbReference type="PANTHER" id="PTHR10337:SF11">
    <property type="entry name" value="DSHC PROTEIN"/>
    <property type="match status" value="1"/>
</dbReference>
<dbReference type="SUPFAM" id="SSF55550">
    <property type="entry name" value="SH2 domain"/>
    <property type="match status" value="1"/>
</dbReference>
<evidence type="ECO:0000259" key="5">
    <source>
        <dbReference type="PROSITE" id="PS50001"/>
    </source>
</evidence>
<dbReference type="InterPro" id="IPR035676">
    <property type="entry name" value="SHC_SH2"/>
</dbReference>
<evidence type="ECO:0000259" key="4">
    <source>
        <dbReference type="PROSITE" id="PS01179"/>
    </source>
</evidence>
<dbReference type="PRINTS" id="PR00629">
    <property type="entry name" value="SHCPIDOMAIN"/>
</dbReference>
<name>U5EK51_9DIPT</name>
<dbReference type="InterPro" id="IPR006020">
    <property type="entry name" value="PTB/PI_dom"/>
</dbReference>
<dbReference type="PRINTS" id="PR00401">
    <property type="entry name" value="SH2DOMAIN"/>
</dbReference>
<protein>
    <submittedName>
        <fullName evidence="6">Putative adaptor protein shc</fullName>
    </submittedName>
</protein>
<dbReference type="Gene3D" id="2.30.29.30">
    <property type="entry name" value="Pleckstrin-homology domain (PH domain)/Phosphotyrosine-binding domain (PTB)"/>
    <property type="match status" value="1"/>
</dbReference>
<dbReference type="GO" id="GO:0030971">
    <property type="term" value="F:receptor tyrosine kinase binding"/>
    <property type="evidence" value="ECO:0007669"/>
    <property type="project" value="TreeGrafter"/>
</dbReference>
<feature type="region of interest" description="Disordered" evidence="3">
    <location>
        <begin position="209"/>
        <end position="287"/>
    </location>
</feature>
<organism evidence="6">
    <name type="scientific">Corethrella appendiculata</name>
    <dbReference type="NCBI Taxonomy" id="1370023"/>
    <lineage>
        <taxon>Eukaryota</taxon>
        <taxon>Metazoa</taxon>
        <taxon>Ecdysozoa</taxon>
        <taxon>Arthropoda</taxon>
        <taxon>Hexapoda</taxon>
        <taxon>Insecta</taxon>
        <taxon>Pterygota</taxon>
        <taxon>Neoptera</taxon>
        <taxon>Endopterygota</taxon>
        <taxon>Diptera</taxon>
        <taxon>Nematocera</taxon>
        <taxon>Culicoidea</taxon>
        <taxon>Chaoboridae</taxon>
        <taxon>Corethrella</taxon>
    </lineage>
</organism>
<dbReference type="SUPFAM" id="SSF50729">
    <property type="entry name" value="PH domain-like"/>
    <property type="match status" value="1"/>
</dbReference>
<evidence type="ECO:0000313" key="6">
    <source>
        <dbReference type="EMBL" id="JAB57925.1"/>
    </source>
</evidence>
<dbReference type="CDD" id="cd01209">
    <property type="entry name" value="PTB_Shc"/>
    <property type="match status" value="1"/>
</dbReference>
<reference evidence="6" key="1">
    <citation type="journal article" date="2014" name="Insect Biochem. Mol. Biol.">
        <title>An insight into the sialome of the frog biting fly, Corethrella appendiculata.</title>
        <authorList>
            <person name="Ribeiro J.M.C."/>
            <person name="Chagas A.C."/>
            <person name="Pham V.M."/>
            <person name="Lounibos L.P."/>
            <person name="Calvo E."/>
        </authorList>
    </citation>
    <scope>NUCLEOTIDE SEQUENCE</scope>
    <source>
        <tissue evidence="6">Salivary glands</tissue>
    </source>
</reference>
<dbReference type="EMBL" id="GANO01001946">
    <property type="protein sequence ID" value="JAB57925.1"/>
    <property type="molecule type" value="mRNA"/>
</dbReference>
<dbReference type="FunFam" id="3.30.505.10:FF:000005">
    <property type="entry name" value="SHC-transforming protein 1 isoform 3"/>
    <property type="match status" value="1"/>
</dbReference>
<feature type="domain" description="PID" evidence="4">
    <location>
        <begin position="30"/>
        <end position="193"/>
    </location>
</feature>
<dbReference type="PROSITE" id="PS50001">
    <property type="entry name" value="SH2"/>
    <property type="match status" value="1"/>
</dbReference>
<keyword evidence="1 2" id="KW-0727">SH2 domain</keyword>
<dbReference type="GO" id="GO:0035556">
    <property type="term" value="P:intracellular signal transduction"/>
    <property type="evidence" value="ECO:0007669"/>
    <property type="project" value="InterPro"/>
</dbReference>
<dbReference type="InterPro" id="IPR000980">
    <property type="entry name" value="SH2"/>
</dbReference>
<feature type="compositionally biased region" description="Basic residues" evidence="3">
    <location>
        <begin position="230"/>
        <end position="239"/>
    </location>
</feature>
<dbReference type="GO" id="GO:0005886">
    <property type="term" value="C:plasma membrane"/>
    <property type="evidence" value="ECO:0007669"/>
    <property type="project" value="TreeGrafter"/>
</dbReference>
<dbReference type="AlphaFoldDB" id="U5EK51"/>
<dbReference type="InterPro" id="IPR011993">
    <property type="entry name" value="PH-like_dom_sf"/>
</dbReference>
<feature type="domain" description="SH2" evidence="5">
    <location>
        <begin position="334"/>
        <end position="425"/>
    </location>
</feature>
<proteinExistence type="evidence at transcript level"/>
<dbReference type="Gene3D" id="3.30.505.10">
    <property type="entry name" value="SH2 domain"/>
    <property type="match status" value="1"/>
</dbReference>
<dbReference type="InterPro" id="IPR051235">
    <property type="entry name" value="CEP152/SHC-Transforming"/>
</dbReference>
<accession>U5EK51</accession>
<dbReference type="PROSITE" id="PS01179">
    <property type="entry name" value="PID"/>
    <property type="match status" value="1"/>
</dbReference>
<evidence type="ECO:0000256" key="1">
    <source>
        <dbReference type="ARBA" id="ARBA00022999"/>
    </source>
</evidence>
<dbReference type="GO" id="GO:0007169">
    <property type="term" value="P:cell surface receptor protein tyrosine kinase signaling pathway"/>
    <property type="evidence" value="ECO:0007669"/>
    <property type="project" value="TreeGrafter"/>
</dbReference>
<dbReference type="Pfam" id="PF00640">
    <property type="entry name" value="PID"/>
    <property type="match status" value="1"/>
</dbReference>
<dbReference type="InterPro" id="IPR036860">
    <property type="entry name" value="SH2_dom_sf"/>
</dbReference>
<evidence type="ECO:0000256" key="3">
    <source>
        <dbReference type="SAM" id="MobiDB-lite"/>
    </source>
</evidence>
<feature type="compositionally biased region" description="Basic and acidic residues" evidence="3">
    <location>
        <begin position="278"/>
        <end position="287"/>
    </location>
</feature>